<dbReference type="InterPro" id="IPR045584">
    <property type="entry name" value="Pilin-like"/>
</dbReference>
<reference evidence="2" key="1">
    <citation type="journal article" date="2012" name="Science">
        <title>Fermentation, hydrogen, and sulfur metabolism in multiple uncultivated bacterial phyla.</title>
        <authorList>
            <person name="Wrighton K.C."/>
            <person name="Thomas B.C."/>
            <person name="Sharon I."/>
            <person name="Miller C.S."/>
            <person name="Castelle C.J."/>
            <person name="VerBerkmoes N.C."/>
            <person name="Wilkins M.J."/>
            <person name="Hettich R.L."/>
            <person name="Lipton M.S."/>
            <person name="Williams K.H."/>
            <person name="Long P.E."/>
            <person name="Banfield J.F."/>
        </authorList>
    </citation>
    <scope>NUCLEOTIDE SEQUENCE [LARGE SCALE GENOMIC DNA]</scope>
</reference>
<organism evidence="2">
    <name type="scientific">uncultured bacterium</name>
    <name type="common">gcode 4</name>
    <dbReference type="NCBI Taxonomy" id="1234023"/>
    <lineage>
        <taxon>Bacteria</taxon>
        <taxon>environmental samples</taxon>
    </lineage>
</organism>
<sequence>MDKKINKWFTLVELIVVITILAILWTIAFISFSWYSSSARDSNRVTDLNNISKWLDTYSIKAWRFPNPSWLALDVTYSWAIIFSVWKLWESVIQEIWNINKKPVDPVNSEEYQYSISKNQYKNSYELSANTEWTIAFNNEFYAKANAAASANISYIKWSYNWILLRSQTWGIHYAITMPTHSITSSALTWTNIDILSMSWKLVFPGKTNVWIQFNPKVVWNSADMKLSEADIKTFIDSIQSSYSWSNISWEQVYSKLINQSWESEINLWKDLFNNFLGWKITPITKCSEISNSNWNNLDTTICQDDRSYAMQGWATHDKIYSLLKIEWRWWFNENLAFPPSSWYRWSDSWTTTDSWYYSCPWNNWTSTADCTLVSTLGYIYQWSTAMAWAASNNNQSARTQWICPVWWGLPTKADFTS</sequence>
<dbReference type="AlphaFoldDB" id="K2GT05"/>
<dbReference type="Gene3D" id="3.30.700.10">
    <property type="entry name" value="Glycoprotein, Type 4 Pilin"/>
    <property type="match status" value="1"/>
</dbReference>
<feature type="transmembrane region" description="Helical" evidence="1">
    <location>
        <begin position="12"/>
        <end position="35"/>
    </location>
</feature>
<dbReference type="SUPFAM" id="SSF54523">
    <property type="entry name" value="Pili subunits"/>
    <property type="match status" value="1"/>
</dbReference>
<keyword evidence="1" id="KW-0472">Membrane</keyword>
<dbReference type="EMBL" id="AMFJ01000783">
    <property type="protein sequence ID" value="EKE26490.1"/>
    <property type="molecule type" value="Genomic_DNA"/>
</dbReference>
<accession>K2GT05</accession>
<feature type="non-terminal residue" evidence="2">
    <location>
        <position position="418"/>
    </location>
</feature>
<dbReference type="InterPro" id="IPR012902">
    <property type="entry name" value="N_methyl_site"/>
</dbReference>
<evidence type="ECO:0000313" key="2">
    <source>
        <dbReference type="EMBL" id="EKE26490.1"/>
    </source>
</evidence>
<keyword evidence="1" id="KW-1133">Transmembrane helix</keyword>
<keyword evidence="1" id="KW-0812">Transmembrane</keyword>
<name>K2GT05_9BACT</name>
<protein>
    <submittedName>
        <fullName evidence="2">Uncharacterized protein</fullName>
    </submittedName>
</protein>
<gene>
    <name evidence="2" type="ORF">ACD_4C00267G0008</name>
</gene>
<comment type="caution">
    <text evidence="2">The sequence shown here is derived from an EMBL/GenBank/DDBJ whole genome shotgun (WGS) entry which is preliminary data.</text>
</comment>
<evidence type="ECO:0000256" key="1">
    <source>
        <dbReference type="SAM" id="Phobius"/>
    </source>
</evidence>
<dbReference type="NCBIfam" id="TIGR02532">
    <property type="entry name" value="IV_pilin_GFxxxE"/>
    <property type="match status" value="1"/>
</dbReference>
<proteinExistence type="predicted"/>